<accession>A0A1V1P2G9</accession>
<dbReference type="AlphaFoldDB" id="A0A1V1P2G9"/>
<gene>
    <name evidence="1" type="ORF">OMM_09969</name>
</gene>
<dbReference type="Gene3D" id="2.30.42.10">
    <property type="match status" value="1"/>
</dbReference>
<sequence>MQVKPKIIQVIRITFAILLMQWCNSSLYANSYPIHCNDTTLTCNAADLPVSEFERLLYQQCGIRLLGLKAQDDQRITYQAQGPILETMKRLLRYLDAESYVFKFNGEQLTHVLIYSRGKTSYRRPRHYSSQSNNTANKISAVKVLDIVPDSQAEVHGFQKNDYIVEYDSIPIKSASQLVSVVKKRRMNVREWRLCLFG</sequence>
<comment type="caution">
    <text evidence="1">The sequence shown here is derived from an EMBL/GenBank/DDBJ whole genome shotgun (WGS) entry which is preliminary data.</text>
</comment>
<reference evidence="2" key="1">
    <citation type="submission" date="2012-11" db="EMBL/GenBank/DDBJ databases">
        <authorList>
            <person name="Lucero-Rivera Y.E."/>
            <person name="Tovar-Ramirez D."/>
        </authorList>
    </citation>
    <scope>NUCLEOTIDE SEQUENCE [LARGE SCALE GENOMIC DNA]</scope>
    <source>
        <strain evidence="2">Araruama</strain>
    </source>
</reference>
<evidence type="ECO:0008006" key="3">
    <source>
        <dbReference type="Google" id="ProtNLM"/>
    </source>
</evidence>
<dbReference type="EMBL" id="ATBP01000765">
    <property type="protein sequence ID" value="ETR69001.1"/>
    <property type="molecule type" value="Genomic_DNA"/>
</dbReference>
<dbReference type="InterPro" id="IPR036034">
    <property type="entry name" value="PDZ_sf"/>
</dbReference>
<evidence type="ECO:0000313" key="2">
    <source>
        <dbReference type="Proteomes" id="UP000189670"/>
    </source>
</evidence>
<proteinExistence type="predicted"/>
<evidence type="ECO:0000313" key="1">
    <source>
        <dbReference type="EMBL" id="ETR69001.1"/>
    </source>
</evidence>
<protein>
    <recommendedName>
        <fullName evidence="3">PDZ domain-containing protein</fullName>
    </recommendedName>
</protein>
<organism evidence="1 2">
    <name type="scientific">Candidatus Magnetoglobus multicellularis str. Araruama</name>
    <dbReference type="NCBI Taxonomy" id="890399"/>
    <lineage>
        <taxon>Bacteria</taxon>
        <taxon>Pseudomonadati</taxon>
        <taxon>Thermodesulfobacteriota</taxon>
        <taxon>Desulfobacteria</taxon>
        <taxon>Desulfobacterales</taxon>
        <taxon>Desulfobacteraceae</taxon>
        <taxon>Candidatus Magnetoglobus</taxon>
    </lineage>
</organism>
<name>A0A1V1P2G9_9BACT</name>
<dbReference type="Proteomes" id="UP000189670">
    <property type="component" value="Unassembled WGS sequence"/>
</dbReference>
<dbReference type="SUPFAM" id="SSF50156">
    <property type="entry name" value="PDZ domain-like"/>
    <property type="match status" value="1"/>
</dbReference>
<feature type="non-terminal residue" evidence="1">
    <location>
        <position position="198"/>
    </location>
</feature>